<dbReference type="AlphaFoldDB" id="A0A7W6RGA2"/>
<dbReference type="EMBL" id="JACIGK010000038">
    <property type="protein sequence ID" value="MBB4267907.1"/>
    <property type="molecule type" value="Genomic_DNA"/>
</dbReference>
<name>A0A7W6RGA2_9PROT</name>
<organism evidence="1 2">
    <name type="scientific">Roseospira visakhapatnamensis</name>
    <dbReference type="NCBI Taxonomy" id="390880"/>
    <lineage>
        <taxon>Bacteria</taxon>
        <taxon>Pseudomonadati</taxon>
        <taxon>Pseudomonadota</taxon>
        <taxon>Alphaproteobacteria</taxon>
        <taxon>Rhodospirillales</taxon>
        <taxon>Rhodospirillaceae</taxon>
        <taxon>Roseospira</taxon>
    </lineage>
</organism>
<evidence type="ECO:0000313" key="2">
    <source>
        <dbReference type="Proteomes" id="UP000554286"/>
    </source>
</evidence>
<evidence type="ECO:0008006" key="3">
    <source>
        <dbReference type="Google" id="ProtNLM"/>
    </source>
</evidence>
<comment type="caution">
    <text evidence="1">The sequence shown here is derived from an EMBL/GenBank/DDBJ whole genome shotgun (WGS) entry which is preliminary data.</text>
</comment>
<protein>
    <recommendedName>
        <fullName evidence="3">SprT-like family protein</fullName>
    </recommendedName>
</protein>
<accession>A0A7W6RGA2</accession>
<proteinExistence type="predicted"/>
<sequence length="238" mass="25572">MDIPESRRARTVVPLRRTDAAEMAPTAETFAALQTAFDHLNTHLFGGDLPNALVTLTRRGRSPGCFRAGSFERADGVVADEITMTPARFRDRPPAEPLAQLAHDMVHLWQRAFGTPGRGGYHNREWAAKMVSIGLQPTATSEPGGKATGERMGQMLIPGGAFADAVAALLDMGFTIPWAAREKALPRAGEGADDDEPAVPKSGRWFKYVCPACGAIARAKHGASLVCGDDYVVMDMEP</sequence>
<reference evidence="1 2" key="1">
    <citation type="submission" date="2020-08" db="EMBL/GenBank/DDBJ databases">
        <title>Genome sequencing of Purple Non-Sulfur Bacteria from various extreme environments.</title>
        <authorList>
            <person name="Mayer M."/>
        </authorList>
    </citation>
    <scope>NUCLEOTIDE SEQUENCE [LARGE SCALE GENOMIC DNA]</scope>
    <source>
        <strain evidence="1 2">JA131</strain>
    </source>
</reference>
<gene>
    <name evidence="1" type="ORF">GGD89_003559</name>
</gene>
<dbReference type="Proteomes" id="UP000554286">
    <property type="component" value="Unassembled WGS sequence"/>
</dbReference>
<evidence type="ECO:0000313" key="1">
    <source>
        <dbReference type="EMBL" id="MBB4267907.1"/>
    </source>
</evidence>
<keyword evidence="2" id="KW-1185">Reference proteome</keyword>
<dbReference type="RefSeq" id="WP_221238543.1">
    <property type="nucleotide sequence ID" value="NZ_JACIGK010000038.1"/>
</dbReference>